<proteinExistence type="predicted"/>
<gene>
    <name evidence="1" type="ORF">P167DRAFT_607655</name>
</gene>
<sequence length="150" mass="16689">MPITTTSNPLRLPPSNAVHWLQHPPNLLAANPSGVTHTQHSPSTYTITLSIPVLWFFSFTVTTEAVFENCVDGVFVVTKTGGVRTRSEWKVVAVGEEGEEVCVVSEVFRVLECWWGAGWFVRWTAGREHVVLMERVEAGLRAAGENKKVR</sequence>
<protein>
    <submittedName>
        <fullName evidence="1">Uncharacterized protein</fullName>
    </submittedName>
</protein>
<dbReference type="OrthoDB" id="5375762at2759"/>
<accession>A0A3N4KGV5</accession>
<dbReference type="Proteomes" id="UP000277580">
    <property type="component" value="Unassembled WGS sequence"/>
</dbReference>
<evidence type="ECO:0000313" key="2">
    <source>
        <dbReference type="Proteomes" id="UP000277580"/>
    </source>
</evidence>
<name>A0A3N4KGV5_9PEZI</name>
<dbReference type="EMBL" id="ML119148">
    <property type="protein sequence ID" value="RPB09786.1"/>
    <property type="molecule type" value="Genomic_DNA"/>
</dbReference>
<reference evidence="1 2" key="1">
    <citation type="journal article" date="2018" name="Nat. Ecol. Evol.">
        <title>Pezizomycetes genomes reveal the molecular basis of ectomycorrhizal truffle lifestyle.</title>
        <authorList>
            <person name="Murat C."/>
            <person name="Payen T."/>
            <person name="Noel B."/>
            <person name="Kuo A."/>
            <person name="Morin E."/>
            <person name="Chen J."/>
            <person name="Kohler A."/>
            <person name="Krizsan K."/>
            <person name="Balestrini R."/>
            <person name="Da Silva C."/>
            <person name="Montanini B."/>
            <person name="Hainaut M."/>
            <person name="Levati E."/>
            <person name="Barry K.W."/>
            <person name="Belfiori B."/>
            <person name="Cichocki N."/>
            <person name="Clum A."/>
            <person name="Dockter R.B."/>
            <person name="Fauchery L."/>
            <person name="Guy J."/>
            <person name="Iotti M."/>
            <person name="Le Tacon F."/>
            <person name="Lindquist E.A."/>
            <person name="Lipzen A."/>
            <person name="Malagnac F."/>
            <person name="Mello A."/>
            <person name="Molinier V."/>
            <person name="Miyauchi S."/>
            <person name="Poulain J."/>
            <person name="Riccioni C."/>
            <person name="Rubini A."/>
            <person name="Sitrit Y."/>
            <person name="Splivallo R."/>
            <person name="Traeger S."/>
            <person name="Wang M."/>
            <person name="Zifcakova L."/>
            <person name="Wipf D."/>
            <person name="Zambonelli A."/>
            <person name="Paolocci F."/>
            <person name="Nowrousian M."/>
            <person name="Ottonello S."/>
            <person name="Baldrian P."/>
            <person name="Spatafora J.W."/>
            <person name="Henrissat B."/>
            <person name="Nagy L.G."/>
            <person name="Aury J.M."/>
            <person name="Wincker P."/>
            <person name="Grigoriev I.V."/>
            <person name="Bonfante P."/>
            <person name="Martin F.M."/>
        </authorList>
    </citation>
    <scope>NUCLEOTIDE SEQUENCE [LARGE SCALE GENOMIC DNA]</scope>
    <source>
        <strain evidence="1 2">CCBAS932</strain>
    </source>
</reference>
<dbReference type="AlphaFoldDB" id="A0A3N4KGV5"/>
<organism evidence="1 2">
    <name type="scientific">Morchella conica CCBAS932</name>
    <dbReference type="NCBI Taxonomy" id="1392247"/>
    <lineage>
        <taxon>Eukaryota</taxon>
        <taxon>Fungi</taxon>
        <taxon>Dikarya</taxon>
        <taxon>Ascomycota</taxon>
        <taxon>Pezizomycotina</taxon>
        <taxon>Pezizomycetes</taxon>
        <taxon>Pezizales</taxon>
        <taxon>Morchellaceae</taxon>
        <taxon>Morchella</taxon>
    </lineage>
</organism>
<dbReference type="InParanoid" id="A0A3N4KGV5"/>
<keyword evidence="2" id="KW-1185">Reference proteome</keyword>
<evidence type="ECO:0000313" key="1">
    <source>
        <dbReference type="EMBL" id="RPB09786.1"/>
    </source>
</evidence>